<dbReference type="Proteomes" id="UP000237000">
    <property type="component" value="Unassembled WGS sequence"/>
</dbReference>
<dbReference type="InParanoid" id="A0A2P5BZE1"/>
<reference evidence="2" key="1">
    <citation type="submission" date="2016-06" db="EMBL/GenBank/DDBJ databases">
        <title>Parallel loss of symbiosis genes in relatives of nitrogen-fixing non-legume Parasponia.</title>
        <authorList>
            <person name="Van Velzen R."/>
            <person name="Holmer R."/>
            <person name="Bu F."/>
            <person name="Rutten L."/>
            <person name="Van Zeijl A."/>
            <person name="Liu W."/>
            <person name="Santuari L."/>
            <person name="Cao Q."/>
            <person name="Sharma T."/>
            <person name="Shen D."/>
            <person name="Roswanjaya Y."/>
            <person name="Wardhani T."/>
            <person name="Kalhor M.S."/>
            <person name="Jansen J."/>
            <person name="Van den Hoogen J."/>
            <person name="Gungor B."/>
            <person name="Hartog M."/>
            <person name="Hontelez J."/>
            <person name="Verver J."/>
            <person name="Yang W.-C."/>
            <person name="Schijlen E."/>
            <person name="Repin R."/>
            <person name="Schilthuizen M."/>
            <person name="Schranz E."/>
            <person name="Heidstra R."/>
            <person name="Miyata K."/>
            <person name="Fedorova E."/>
            <person name="Kohlen W."/>
            <person name="Bisseling T."/>
            <person name="Smit S."/>
            <person name="Geurts R."/>
        </authorList>
    </citation>
    <scope>NUCLEOTIDE SEQUENCE [LARGE SCALE GENOMIC DNA]</scope>
    <source>
        <strain evidence="2">cv. RG33-2</strain>
    </source>
</reference>
<dbReference type="EMBL" id="JXTC01000436">
    <property type="protein sequence ID" value="PON54115.1"/>
    <property type="molecule type" value="Genomic_DNA"/>
</dbReference>
<evidence type="ECO:0000313" key="2">
    <source>
        <dbReference type="Proteomes" id="UP000237000"/>
    </source>
</evidence>
<sequence>VQIPFLKNLHHPTIDLNSDNLISNFQKLHSGISGSGPDFQDCIHGFYGRFSNN</sequence>
<proteinExistence type="predicted"/>
<comment type="caution">
    <text evidence="1">The sequence shown here is derived from an EMBL/GenBank/DDBJ whole genome shotgun (WGS) entry which is preliminary data.</text>
</comment>
<gene>
    <name evidence="1" type="ORF">TorRG33x02_303520</name>
</gene>
<evidence type="ECO:0000313" key="1">
    <source>
        <dbReference type="EMBL" id="PON54115.1"/>
    </source>
</evidence>
<protein>
    <submittedName>
        <fullName evidence="1">Uncharacterized protein</fullName>
    </submittedName>
</protein>
<name>A0A2P5BZE1_TREOI</name>
<feature type="non-terminal residue" evidence="1">
    <location>
        <position position="1"/>
    </location>
</feature>
<dbReference type="OrthoDB" id="10291084at2759"/>
<dbReference type="AlphaFoldDB" id="A0A2P5BZE1"/>
<organism evidence="1 2">
    <name type="scientific">Trema orientale</name>
    <name type="common">Charcoal tree</name>
    <name type="synonym">Celtis orientalis</name>
    <dbReference type="NCBI Taxonomy" id="63057"/>
    <lineage>
        <taxon>Eukaryota</taxon>
        <taxon>Viridiplantae</taxon>
        <taxon>Streptophyta</taxon>
        <taxon>Embryophyta</taxon>
        <taxon>Tracheophyta</taxon>
        <taxon>Spermatophyta</taxon>
        <taxon>Magnoliopsida</taxon>
        <taxon>eudicotyledons</taxon>
        <taxon>Gunneridae</taxon>
        <taxon>Pentapetalae</taxon>
        <taxon>rosids</taxon>
        <taxon>fabids</taxon>
        <taxon>Rosales</taxon>
        <taxon>Cannabaceae</taxon>
        <taxon>Trema</taxon>
    </lineage>
</organism>
<keyword evidence="2" id="KW-1185">Reference proteome</keyword>
<accession>A0A2P5BZE1</accession>